<feature type="domain" description="3-deoxy-D-manno-octulosonic-acid transferase N-terminal" evidence="8">
    <location>
        <begin position="47"/>
        <end position="208"/>
    </location>
</feature>
<proteinExistence type="predicted"/>
<keyword evidence="4 9" id="KW-0808">Transferase</keyword>
<evidence type="ECO:0000256" key="3">
    <source>
        <dbReference type="ARBA" id="ARBA00019077"/>
    </source>
</evidence>
<sequence length="681" mass="75595">MEWLYRTGLGFYHRGIRVAARLGNVRAAKWVRGRRRDPQPQIERIRRSGRPIVWLHAASLGEYEQGRPVLQHLRNLRPDLAVVLTFYSPSGYERCQSTELAEVVAYLPADSARNASEWVAMLRPEFAIFVKYEFWFYHLSALRRAEVPTFLVAGSFHPNQPFFRWYGNWWREMLGCFTHICVQTSQDKLLLAEYGVTNVTVTGDPRIDRTLELVATPFTDERLDRFTAGHPTLIAGSVWPPDVDAIARAWPSLPQEWRLILAPHQLSEEEIMSWQSRFDADRYTGTETGRRVLILDAIGILSRVYRLGKVAYVGGGFKTGLHNTLEPMSYGLPVIFGPRYAKFPEAREAISRGGATSIRGAEDLTKVLQHLREEETYERSSEAQLAYAAENAGAGQRTARLILQLLMLLLVVSPLGAQSWSAANRLSATLDALYTKCNLMVAFSGSEWRPGMCIAAAEVATGATVSLQLNLQAGQKYTFIASGEGGTTDIDLAIRDAYGKVVASDTEADFTPIVDLTVGAAATYTLQLHLVGGRDTTSMTAVGMLMTSGTPIRDTDFRQVNRRFNAAAGAVRAAGGANRFADDANSWCLFGYLLGEGRGATIENLLLGPGNHFIAATTADEKQDIDLYLADDQFTLLSSDTDGDAYPMIEYRNTEPGPYKLRLEVEKAREPSLVLLGRFIN</sequence>
<evidence type="ECO:0000256" key="6">
    <source>
        <dbReference type="ARBA" id="ARBA00049183"/>
    </source>
</evidence>
<evidence type="ECO:0000259" key="8">
    <source>
        <dbReference type="Pfam" id="PF04413"/>
    </source>
</evidence>
<dbReference type="GO" id="GO:0005886">
    <property type="term" value="C:plasma membrane"/>
    <property type="evidence" value="ECO:0007669"/>
    <property type="project" value="TreeGrafter"/>
</dbReference>
<dbReference type="EC" id="2.4.99.12" evidence="2"/>
<dbReference type="GO" id="GO:0009244">
    <property type="term" value="P:lipopolysaccharide core region biosynthetic process"/>
    <property type="evidence" value="ECO:0007669"/>
    <property type="project" value="UniProtKB-UniPathway"/>
</dbReference>
<dbReference type="RefSeq" id="WP_183494937.1">
    <property type="nucleotide sequence ID" value="NZ_JACIFF010000002.1"/>
</dbReference>
<accession>A0A840DZK4</accession>
<evidence type="ECO:0000256" key="7">
    <source>
        <dbReference type="PIRSR" id="PIRSR639901-1"/>
    </source>
</evidence>
<dbReference type="Proteomes" id="UP000576209">
    <property type="component" value="Unassembled WGS sequence"/>
</dbReference>
<evidence type="ECO:0000256" key="4">
    <source>
        <dbReference type="ARBA" id="ARBA00022679"/>
    </source>
</evidence>
<dbReference type="GO" id="GO:0009245">
    <property type="term" value="P:lipid A biosynthetic process"/>
    <property type="evidence" value="ECO:0007669"/>
    <property type="project" value="TreeGrafter"/>
</dbReference>
<dbReference type="PANTHER" id="PTHR42755">
    <property type="entry name" value="3-DEOXY-MANNO-OCTULOSONATE CYTIDYLYLTRANSFERASE"/>
    <property type="match status" value="1"/>
</dbReference>
<dbReference type="EMBL" id="JACIFF010000002">
    <property type="protein sequence ID" value="MBB4078704.1"/>
    <property type="molecule type" value="Genomic_DNA"/>
</dbReference>
<dbReference type="SUPFAM" id="SSF53756">
    <property type="entry name" value="UDP-Glycosyltransferase/glycogen phosphorylase"/>
    <property type="match status" value="1"/>
</dbReference>
<feature type="active site" description="Proton acceptor" evidence="7">
    <location>
        <position position="62"/>
    </location>
</feature>
<reference evidence="9 10" key="1">
    <citation type="submission" date="2020-08" db="EMBL/GenBank/DDBJ databases">
        <title>Genomic Encyclopedia of Type Strains, Phase IV (KMG-IV): sequencing the most valuable type-strain genomes for metagenomic binning, comparative biology and taxonomic classification.</title>
        <authorList>
            <person name="Goeker M."/>
        </authorList>
    </citation>
    <scope>NUCLEOTIDE SEQUENCE [LARGE SCALE GENOMIC DNA]</scope>
    <source>
        <strain evidence="9 10">DSM 105137</strain>
    </source>
</reference>
<organism evidence="9 10">
    <name type="scientific">Neolewinella aquimaris</name>
    <dbReference type="NCBI Taxonomy" id="1835722"/>
    <lineage>
        <taxon>Bacteria</taxon>
        <taxon>Pseudomonadati</taxon>
        <taxon>Bacteroidota</taxon>
        <taxon>Saprospiria</taxon>
        <taxon>Saprospirales</taxon>
        <taxon>Lewinellaceae</taxon>
        <taxon>Neolewinella</taxon>
    </lineage>
</organism>
<name>A0A840DZK4_9BACT</name>
<dbReference type="PANTHER" id="PTHR42755:SF1">
    <property type="entry name" value="3-DEOXY-D-MANNO-OCTULOSONIC ACID TRANSFERASE, MITOCHONDRIAL-RELATED"/>
    <property type="match status" value="1"/>
</dbReference>
<dbReference type="InterPro" id="IPR039901">
    <property type="entry name" value="Kdotransferase"/>
</dbReference>
<dbReference type="AlphaFoldDB" id="A0A840DZK4"/>
<dbReference type="GO" id="GO:0043842">
    <property type="term" value="F:Kdo transferase activity"/>
    <property type="evidence" value="ECO:0007669"/>
    <property type="project" value="UniProtKB-EC"/>
</dbReference>
<evidence type="ECO:0000256" key="1">
    <source>
        <dbReference type="ARBA" id="ARBA00004713"/>
    </source>
</evidence>
<comment type="pathway">
    <text evidence="1">Bacterial outer membrane biogenesis; LPS core biosynthesis.</text>
</comment>
<evidence type="ECO:0000256" key="5">
    <source>
        <dbReference type="ARBA" id="ARBA00031445"/>
    </source>
</evidence>
<dbReference type="InterPro" id="IPR007507">
    <property type="entry name" value="Glycos_transf_N"/>
</dbReference>
<dbReference type="InterPro" id="IPR038107">
    <property type="entry name" value="Glycos_transf_N_sf"/>
</dbReference>
<evidence type="ECO:0000256" key="2">
    <source>
        <dbReference type="ARBA" id="ARBA00012621"/>
    </source>
</evidence>
<dbReference type="Pfam" id="PF04413">
    <property type="entry name" value="Glycos_transf_N"/>
    <property type="match status" value="1"/>
</dbReference>
<evidence type="ECO:0000313" key="9">
    <source>
        <dbReference type="EMBL" id="MBB4078704.1"/>
    </source>
</evidence>
<dbReference type="Gene3D" id="3.40.50.2000">
    <property type="entry name" value="Glycogen Phosphorylase B"/>
    <property type="match status" value="1"/>
</dbReference>
<dbReference type="Gene3D" id="3.40.50.11720">
    <property type="entry name" value="3-Deoxy-D-manno-octulosonic-acid transferase, N-terminal domain"/>
    <property type="match status" value="1"/>
</dbReference>
<gene>
    <name evidence="9" type="ORF">GGR28_001317</name>
</gene>
<evidence type="ECO:0000313" key="10">
    <source>
        <dbReference type="Proteomes" id="UP000576209"/>
    </source>
</evidence>
<protein>
    <recommendedName>
        <fullName evidence="3">3-deoxy-D-manno-octulosonic acid transferase</fullName>
        <ecNumber evidence="2">2.4.99.12</ecNumber>
    </recommendedName>
    <alternativeName>
        <fullName evidence="5">Lipid IV(A) 3-deoxy-D-manno-octulosonic acid transferase</fullName>
    </alternativeName>
</protein>
<keyword evidence="10" id="KW-1185">Reference proteome</keyword>
<dbReference type="UniPathway" id="UPA00958"/>
<comment type="catalytic activity">
    <reaction evidence="6">
        <text>lipid IVA (E. coli) + CMP-3-deoxy-beta-D-manno-octulosonate = alpha-Kdo-(2-&gt;6)-lipid IVA (E. coli) + CMP + H(+)</text>
        <dbReference type="Rhea" id="RHEA:28066"/>
        <dbReference type="ChEBI" id="CHEBI:15378"/>
        <dbReference type="ChEBI" id="CHEBI:58603"/>
        <dbReference type="ChEBI" id="CHEBI:60364"/>
        <dbReference type="ChEBI" id="CHEBI:60377"/>
        <dbReference type="ChEBI" id="CHEBI:85987"/>
        <dbReference type="EC" id="2.4.99.12"/>
    </reaction>
</comment>
<comment type="caution">
    <text evidence="9">The sequence shown here is derived from an EMBL/GenBank/DDBJ whole genome shotgun (WGS) entry which is preliminary data.</text>
</comment>